<dbReference type="EMBL" id="KN822175">
    <property type="protein sequence ID" value="KIM53624.1"/>
    <property type="molecule type" value="Genomic_DNA"/>
</dbReference>
<dbReference type="Proteomes" id="UP000053989">
    <property type="component" value="Unassembled WGS sequence"/>
</dbReference>
<dbReference type="HOGENOM" id="CLU_1992932_0_0_1"/>
<dbReference type="AlphaFoldDB" id="A0A0C3DB68"/>
<reference evidence="1 2" key="1">
    <citation type="submission" date="2014-04" db="EMBL/GenBank/DDBJ databases">
        <authorList>
            <consortium name="DOE Joint Genome Institute"/>
            <person name="Kuo A."/>
            <person name="Kohler A."/>
            <person name="Nagy L.G."/>
            <person name="Floudas D."/>
            <person name="Copeland A."/>
            <person name="Barry K.W."/>
            <person name="Cichocki N."/>
            <person name="Veneault-Fourrey C."/>
            <person name="LaButti K."/>
            <person name="Lindquist E.A."/>
            <person name="Lipzen A."/>
            <person name="Lundell T."/>
            <person name="Morin E."/>
            <person name="Murat C."/>
            <person name="Sun H."/>
            <person name="Tunlid A."/>
            <person name="Henrissat B."/>
            <person name="Grigoriev I.V."/>
            <person name="Hibbett D.S."/>
            <person name="Martin F."/>
            <person name="Nordberg H.P."/>
            <person name="Cantor M.N."/>
            <person name="Hua S.X."/>
        </authorList>
    </citation>
    <scope>NUCLEOTIDE SEQUENCE [LARGE SCALE GENOMIC DNA]</scope>
    <source>
        <strain evidence="1 2">Foug A</strain>
    </source>
</reference>
<evidence type="ECO:0000313" key="1">
    <source>
        <dbReference type="EMBL" id="KIM53624.1"/>
    </source>
</evidence>
<organism evidence="1 2">
    <name type="scientific">Scleroderma citrinum Foug A</name>
    <dbReference type="NCBI Taxonomy" id="1036808"/>
    <lineage>
        <taxon>Eukaryota</taxon>
        <taxon>Fungi</taxon>
        <taxon>Dikarya</taxon>
        <taxon>Basidiomycota</taxon>
        <taxon>Agaricomycotina</taxon>
        <taxon>Agaricomycetes</taxon>
        <taxon>Agaricomycetidae</taxon>
        <taxon>Boletales</taxon>
        <taxon>Sclerodermatineae</taxon>
        <taxon>Sclerodermataceae</taxon>
        <taxon>Scleroderma</taxon>
    </lineage>
</organism>
<proteinExistence type="predicted"/>
<dbReference type="OrthoDB" id="2640969at2759"/>
<protein>
    <submittedName>
        <fullName evidence="1">Uncharacterized protein</fullName>
    </submittedName>
</protein>
<evidence type="ECO:0000313" key="2">
    <source>
        <dbReference type="Proteomes" id="UP000053989"/>
    </source>
</evidence>
<reference evidence="2" key="2">
    <citation type="submission" date="2015-01" db="EMBL/GenBank/DDBJ databases">
        <title>Evolutionary Origins and Diversification of the Mycorrhizal Mutualists.</title>
        <authorList>
            <consortium name="DOE Joint Genome Institute"/>
            <consortium name="Mycorrhizal Genomics Consortium"/>
            <person name="Kohler A."/>
            <person name="Kuo A."/>
            <person name="Nagy L.G."/>
            <person name="Floudas D."/>
            <person name="Copeland A."/>
            <person name="Barry K.W."/>
            <person name="Cichocki N."/>
            <person name="Veneault-Fourrey C."/>
            <person name="LaButti K."/>
            <person name="Lindquist E.A."/>
            <person name="Lipzen A."/>
            <person name="Lundell T."/>
            <person name="Morin E."/>
            <person name="Murat C."/>
            <person name="Riley R."/>
            <person name="Ohm R."/>
            <person name="Sun H."/>
            <person name="Tunlid A."/>
            <person name="Henrissat B."/>
            <person name="Grigoriev I.V."/>
            <person name="Hibbett D.S."/>
            <person name="Martin F."/>
        </authorList>
    </citation>
    <scope>NUCLEOTIDE SEQUENCE [LARGE SCALE GENOMIC DNA]</scope>
    <source>
        <strain evidence="2">Foug A</strain>
    </source>
</reference>
<accession>A0A0C3DB68</accession>
<name>A0A0C3DB68_9AGAM</name>
<sequence length="128" mass="14274">VTSSRHLNACSIHPVQQILGPKKITEHAVAVREHHNAWLNAMTFEEKQALMVLCKRQTSRQTEMVGDSTADFGNDNPDFGTFDNILSGTHPLEISHAGGEFQEMARQILNAMRTKYASSITFCNETNT</sequence>
<keyword evidence="2" id="KW-1185">Reference proteome</keyword>
<gene>
    <name evidence="1" type="ORF">SCLCIDRAFT_138684</name>
</gene>
<feature type="non-terminal residue" evidence="1">
    <location>
        <position position="1"/>
    </location>
</feature>
<dbReference type="InParanoid" id="A0A0C3DB68"/>